<evidence type="ECO:0000259" key="4">
    <source>
        <dbReference type="Pfam" id="PF25893"/>
    </source>
</evidence>
<dbReference type="Pfam" id="PF25893">
    <property type="entry name" value="HH_CzcB"/>
    <property type="match status" value="1"/>
</dbReference>
<dbReference type="GO" id="GO:0015562">
    <property type="term" value="F:efflux transmembrane transporter activity"/>
    <property type="evidence" value="ECO:0007669"/>
    <property type="project" value="InterPro"/>
</dbReference>
<dbReference type="GO" id="GO:1990281">
    <property type="term" value="C:efflux pump complex"/>
    <property type="evidence" value="ECO:0007669"/>
    <property type="project" value="TreeGrafter"/>
</dbReference>
<dbReference type="Gene3D" id="2.40.30.170">
    <property type="match status" value="1"/>
</dbReference>
<feature type="domain" description="CzcB-like alpha-helical hairpin" evidence="4">
    <location>
        <begin position="104"/>
        <end position="159"/>
    </location>
</feature>
<dbReference type="InterPro" id="IPR006143">
    <property type="entry name" value="RND_pump_MFP"/>
</dbReference>
<feature type="coiled-coil region" evidence="2">
    <location>
        <begin position="100"/>
        <end position="158"/>
    </location>
</feature>
<proteinExistence type="inferred from homology"/>
<evidence type="ECO:0000256" key="3">
    <source>
        <dbReference type="SAM" id="Phobius"/>
    </source>
</evidence>
<dbReference type="NCBIfam" id="TIGR01730">
    <property type="entry name" value="RND_mfp"/>
    <property type="match status" value="1"/>
</dbReference>
<dbReference type="AlphaFoldDB" id="A0AB39W0R6"/>
<dbReference type="Gene3D" id="2.40.420.20">
    <property type="match status" value="1"/>
</dbReference>
<dbReference type="PANTHER" id="PTHR30469">
    <property type="entry name" value="MULTIDRUG RESISTANCE PROTEIN MDTA"/>
    <property type="match status" value="1"/>
</dbReference>
<comment type="similarity">
    <text evidence="1">Belongs to the membrane fusion protein (MFP) (TC 8.A.1) family.</text>
</comment>
<evidence type="ECO:0000256" key="1">
    <source>
        <dbReference type="ARBA" id="ARBA00009477"/>
    </source>
</evidence>
<dbReference type="RefSeq" id="WP_367772137.1">
    <property type="nucleotide sequence ID" value="NZ_CP165625.1"/>
</dbReference>
<dbReference type="Gene3D" id="2.40.50.100">
    <property type="match status" value="1"/>
</dbReference>
<dbReference type="EMBL" id="CP165625">
    <property type="protein sequence ID" value="XDU94643.1"/>
    <property type="molecule type" value="Genomic_DNA"/>
</dbReference>
<accession>A0AB39W0R6</accession>
<name>A0AB39W0R6_9FLAO</name>
<keyword evidence="3" id="KW-1133">Transmembrane helix</keyword>
<reference evidence="5" key="1">
    <citation type="submission" date="2024-07" db="EMBL/GenBank/DDBJ databases">
        <authorList>
            <person name="Biller S.J."/>
        </authorList>
    </citation>
    <scope>NUCLEOTIDE SEQUENCE</scope>
    <source>
        <strain evidence="5">WC2409</strain>
    </source>
</reference>
<keyword evidence="2" id="KW-0175">Coiled coil</keyword>
<dbReference type="Gene3D" id="1.10.287.470">
    <property type="entry name" value="Helix hairpin bin"/>
    <property type="match status" value="1"/>
</dbReference>
<dbReference type="SUPFAM" id="SSF111369">
    <property type="entry name" value="HlyD-like secretion proteins"/>
    <property type="match status" value="1"/>
</dbReference>
<evidence type="ECO:0000313" key="5">
    <source>
        <dbReference type="EMBL" id="XDU94643.1"/>
    </source>
</evidence>
<protein>
    <submittedName>
        <fullName evidence="5">Efflux RND transporter periplasmic adaptor subunit</fullName>
    </submittedName>
</protein>
<sequence length="371" mass="40456">MKKGVTITILIFIALVFFGALYYLYAKNQQAPVVFKTDKAEIKTIVKNTIATGNIVPDEEVLIKPNISGIIEAVYIKAGQNIKAGDLIAKIKVVANVSNLSNTQNQLQSSKIELDNQEKLHQRQKTLFDKGVISANDYDAAQLAYNSAKQNYNAARRSLDIVKTGTTSGLGGYANTLIRSTVNGMVLDVPVKVGNQVIESNNFNEGTTIASVADVGRMIFVGKIDESEVGKIKEKLPIEITVGAIENKKFDAVLQYIAPKGVTENGAIQFEIKASLENRDDTFIRAGLSANASIILEKADKVLALKEALIQFDKKTQLPYVEVETSSQKFVRKDLVLGVSDGIYVQIKSGITASDKIKIWNQGLKGPDSKE</sequence>
<feature type="transmembrane region" description="Helical" evidence="3">
    <location>
        <begin position="7"/>
        <end position="25"/>
    </location>
</feature>
<dbReference type="PANTHER" id="PTHR30469:SF33">
    <property type="entry name" value="SLR1207 PROTEIN"/>
    <property type="match status" value="1"/>
</dbReference>
<keyword evidence="3" id="KW-0812">Transmembrane</keyword>
<keyword evidence="3" id="KW-0472">Membrane</keyword>
<organism evidence="5">
    <name type="scientific">Flavobacterium sp. WC2409</name>
    <dbReference type="NCBI Taxonomy" id="3234139"/>
    <lineage>
        <taxon>Bacteria</taxon>
        <taxon>Pseudomonadati</taxon>
        <taxon>Bacteroidota</taxon>
        <taxon>Flavobacteriia</taxon>
        <taxon>Flavobacteriales</taxon>
        <taxon>Flavobacteriaceae</taxon>
        <taxon>Flavobacterium</taxon>
    </lineage>
</organism>
<gene>
    <name evidence="5" type="ORF">AB3G34_12195</name>
</gene>
<evidence type="ECO:0000256" key="2">
    <source>
        <dbReference type="SAM" id="Coils"/>
    </source>
</evidence>
<dbReference type="InterPro" id="IPR058648">
    <property type="entry name" value="HH_CzcB-like"/>
</dbReference>